<evidence type="ECO:0000256" key="2">
    <source>
        <dbReference type="ARBA" id="ARBA00022679"/>
    </source>
</evidence>
<sequence>MKILNLYAGIGGNRKLWTPNGDEHEITAVEHDPKIAEIYQDFFPNDKVVVGDAHQYLLEHYKEFDFIWSSPPCPTHSDIRRCGVHAGQYEA</sequence>
<dbReference type="GO" id="GO:0032259">
    <property type="term" value="P:methylation"/>
    <property type="evidence" value="ECO:0007669"/>
    <property type="project" value="UniProtKB-KW"/>
</dbReference>
<evidence type="ECO:0000256" key="1">
    <source>
        <dbReference type="ARBA" id="ARBA00022603"/>
    </source>
</evidence>
<reference evidence="3" key="1">
    <citation type="journal article" date="2014" name="Front. Microbiol.">
        <title>High frequency of phylogenetically diverse reductive dehalogenase-homologous genes in deep subseafloor sedimentary metagenomes.</title>
        <authorList>
            <person name="Kawai M."/>
            <person name="Futagami T."/>
            <person name="Toyoda A."/>
            <person name="Takaki Y."/>
            <person name="Nishi S."/>
            <person name="Hori S."/>
            <person name="Arai W."/>
            <person name="Tsubouchi T."/>
            <person name="Morono Y."/>
            <person name="Uchiyama I."/>
            <person name="Ito T."/>
            <person name="Fujiyama A."/>
            <person name="Inagaki F."/>
            <person name="Takami H."/>
        </authorList>
    </citation>
    <scope>NUCLEOTIDE SEQUENCE</scope>
    <source>
        <strain evidence="3">Expedition CK06-06</strain>
    </source>
</reference>
<dbReference type="InterPro" id="IPR001525">
    <property type="entry name" value="C5_MeTfrase"/>
</dbReference>
<gene>
    <name evidence="3" type="ORF">S01H1_21347</name>
</gene>
<dbReference type="AlphaFoldDB" id="X0U448"/>
<dbReference type="EMBL" id="BARS01011822">
    <property type="protein sequence ID" value="GAF94116.1"/>
    <property type="molecule type" value="Genomic_DNA"/>
</dbReference>
<dbReference type="InterPro" id="IPR029063">
    <property type="entry name" value="SAM-dependent_MTases_sf"/>
</dbReference>
<dbReference type="Gene3D" id="3.40.50.150">
    <property type="entry name" value="Vaccinia Virus protein VP39"/>
    <property type="match status" value="1"/>
</dbReference>
<keyword evidence="1" id="KW-0489">Methyltransferase</keyword>
<organism evidence="3">
    <name type="scientific">marine sediment metagenome</name>
    <dbReference type="NCBI Taxonomy" id="412755"/>
    <lineage>
        <taxon>unclassified sequences</taxon>
        <taxon>metagenomes</taxon>
        <taxon>ecological metagenomes</taxon>
    </lineage>
</organism>
<keyword evidence="2" id="KW-0808">Transferase</keyword>
<comment type="caution">
    <text evidence="3">The sequence shown here is derived from an EMBL/GenBank/DDBJ whole genome shotgun (WGS) entry which is preliminary data.</text>
</comment>
<dbReference type="SUPFAM" id="SSF53335">
    <property type="entry name" value="S-adenosyl-L-methionine-dependent methyltransferases"/>
    <property type="match status" value="1"/>
</dbReference>
<name>X0U448_9ZZZZ</name>
<dbReference type="GO" id="GO:0008168">
    <property type="term" value="F:methyltransferase activity"/>
    <property type="evidence" value="ECO:0007669"/>
    <property type="project" value="UniProtKB-KW"/>
</dbReference>
<feature type="non-terminal residue" evidence="3">
    <location>
        <position position="91"/>
    </location>
</feature>
<protein>
    <recommendedName>
        <fullName evidence="4">DNA (cytosine-5-)-methyltransferase</fullName>
    </recommendedName>
</protein>
<dbReference type="Pfam" id="PF00145">
    <property type="entry name" value="DNA_methylase"/>
    <property type="match status" value="1"/>
</dbReference>
<accession>X0U448</accession>
<evidence type="ECO:0008006" key="4">
    <source>
        <dbReference type="Google" id="ProtNLM"/>
    </source>
</evidence>
<proteinExistence type="predicted"/>
<evidence type="ECO:0000313" key="3">
    <source>
        <dbReference type="EMBL" id="GAF94116.1"/>
    </source>
</evidence>